<feature type="region of interest" description="Disordered" evidence="1">
    <location>
        <begin position="129"/>
        <end position="355"/>
    </location>
</feature>
<comment type="caution">
    <text evidence="3">The sequence shown here is derived from an EMBL/GenBank/DDBJ whole genome shotgun (WGS) entry which is preliminary data.</text>
</comment>
<dbReference type="AlphaFoldDB" id="A0A9P7Q3I8"/>
<dbReference type="Pfam" id="PF09816">
    <property type="entry name" value="EAF"/>
    <property type="match status" value="1"/>
</dbReference>
<feature type="compositionally biased region" description="Acidic residues" evidence="1">
    <location>
        <begin position="285"/>
        <end position="327"/>
    </location>
</feature>
<name>A0A9P7Q3I8_9HYPO</name>
<feature type="compositionally biased region" description="Acidic residues" evidence="1">
    <location>
        <begin position="200"/>
        <end position="210"/>
    </location>
</feature>
<feature type="compositionally biased region" description="Acidic residues" evidence="1">
    <location>
        <begin position="345"/>
        <end position="355"/>
    </location>
</feature>
<sequence>MIMAGLIDPTLASRYPIVLGETLLSGAADVLFTGIRYNHKPELSSGDAPDEARLKPSLRGQTDSYDLSFTDDGDNYGYTGSRDTSSSQYVLHFHPARQVFILDKIDSTFSMNISRMPDNSDAERLRSEYPHLESQPGLKKQATAKKTASIKDTASNSSQSQTKESNRSPGNQQQQPAKEASLSFPAPEKQKPSKSKALFEDEEDDDDDDGGLLIEYPGGDTAKHADFSPAFPPPRRFDDFMDQRESEGDDADAEGDDEPDMDFKLPSPVNNHVLPPVSTEPMVEAQEEYEYEYEDEDEDEDEEEGEGGGEGEAEGGGEADGLNDMEADLEKDMEMAFEDIKNSPDADESEISEED</sequence>
<organism evidence="3 4">
    <name type="scientific">Claviceps humidiphila</name>
    <dbReference type="NCBI Taxonomy" id="1294629"/>
    <lineage>
        <taxon>Eukaryota</taxon>
        <taxon>Fungi</taxon>
        <taxon>Dikarya</taxon>
        <taxon>Ascomycota</taxon>
        <taxon>Pezizomycotina</taxon>
        <taxon>Sordariomycetes</taxon>
        <taxon>Hypocreomycetidae</taxon>
        <taxon>Hypocreales</taxon>
        <taxon>Clavicipitaceae</taxon>
        <taxon>Claviceps</taxon>
    </lineage>
</organism>
<feature type="compositionally biased region" description="Basic and acidic residues" evidence="1">
    <location>
        <begin position="328"/>
        <end position="344"/>
    </location>
</feature>
<dbReference type="Proteomes" id="UP000732380">
    <property type="component" value="Unassembled WGS sequence"/>
</dbReference>
<evidence type="ECO:0000259" key="2">
    <source>
        <dbReference type="Pfam" id="PF09816"/>
    </source>
</evidence>
<reference evidence="3 4" key="1">
    <citation type="journal article" date="2020" name="bioRxiv">
        <title>Whole genome comparisons of ergot fungi reveals the divergence and evolution of species within the genus Claviceps are the result of varying mechanisms driving genome evolution and host range expansion.</title>
        <authorList>
            <person name="Wyka S.A."/>
            <person name="Mondo S.J."/>
            <person name="Liu M."/>
            <person name="Dettman J."/>
            <person name="Nalam V."/>
            <person name="Broders K.D."/>
        </authorList>
    </citation>
    <scope>NUCLEOTIDE SEQUENCE [LARGE SCALE GENOMIC DNA]</scope>
    <source>
        <strain evidence="3 4">LM576</strain>
    </source>
</reference>
<evidence type="ECO:0000313" key="3">
    <source>
        <dbReference type="EMBL" id="KAG6118991.1"/>
    </source>
</evidence>
<evidence type="ECO:0000256" key="1">
    <source>
        <dbReference type="SAM" id="MobiDB-lite"/>
    </source>
</evidence>
<feature type="domain" description="Transcription elongation factor Eaf N-terminal" evidence="2">
    <location>
        <begin position="15"/>
        <end position="117"/>
    </location>
</feature>
<gene>
    <name evidence="3" type="ORF">E4U13_008091</name>
</gene>
<proteinExistence type="predicted"/>
<feature type="compositionally biased region" description="Acidic residues" evidence="1">
    <location>
        <begin position="247"/>
        <end position="260"/>
    </location>
</feature>
<dbReference type="EMBL" id="SRQM01000089">
    <property type="protein sequence ID" value="KAG6118991.1"/>
    <property type="molecule type" value="Genomic_DNA"/>
</dbReference>
<keyword evidence="4" id="KW-1185">Reference proteome</keyword>
<dbReference type="InterPro" id="IPR019194">
    <property type="entry name" value="Tscrpt_elong_fac_Eaf_N"/>
</dbReference>
<feature type="compositionally biased region" description="Polar residues" evidence="1">
    <location>
        <begin position="144"/>
        <end position="176"/>
    </location>
</feature>
<accession>A0A9P7Q3I8</accession>
<protein>
    <recommendedName>
        <fullName evidence="2">Transcription elongation factor Eaf N-terminal domain-containing protein</fullName>
    </recommendedName>
</protein>
<feature type="region of interest" description="Disordered" evidence="1">
    <location>
        <begin position="42"/>
        <end position="71"/>
    </location>
</feature>
<feature type="compositionally biased region" description="Basic and acidic residues" evidence="1">
    <location>
        <begin position="235"/>
        <end position="246"/>
    </location>
</feature>
<evidence type="ECO:0000313" key="4">
    <source>
        <dbReference type="Proteomes" id="UP000732380"/>
    </source>
</evidence>